<dbReference type="PATRIC" id="fig|84022.5.peg.2320"/>
<sequence>MKKVELLAPAGSYEALMAAIQNGADAVYLGGQAFSARAYASNFDGETLEKAIDYAHIRGVKVYVTINTLIKDAEVVELIKYVSDLYCIGVDAVIVQDLGVVRILRRIFPDLEIHCSTQMTLHNSAGIQLLKEMGVGRVVVARELSVKDIKTIHENTGMELEVFVHGALCYAYSGQCLMSSIIGGRSGNRGRCAQPCRKQYEMISLHNKEGKEKKRPSFYLSTRDLNTLQNIGEIIESGAASFKIEGRMKKPQYVASIVRAYRRAIDDYLNKKQQLLHTVVIKEVTQMFNRKFTEGYILGSPPQKMLNAEKPNNRGLAIGKVDAYDDRKKRVRIKLTEGIRQGDGIEVWGSDSIGGTVNKMYLHNKLIHEAKAGETVEIQIEGKIKKDDRVYKTLDLQLSKDLEKTYSNDIENKKVSIWGELKVQLAEPLKLYIWDDEGNTVYKESREVAEKAEKVPLTEEKIIENLSKLGNTPFQLQEMKVEVEGSIAIPISVINKIRRESIEDLMTIRKNKHKRSHDSVNYSLDHIPTLVENSKKPTEDARLPKLTVQVDTLEQLQYVLQEKVDRIYYGNLQNFQKAIELCKANNVEIFFRSPSIIKDEENKILQTKLKTYKFDGILAGELGIIDFGRNTLQLPIIADTTLNIMNSSTITFLEERGLKGISLSNELDLKGIREIRASKDLEVEALVYGKLAIMTTETCPLTSGDQCQDYCDHCKSRPFYYHWGLKDDKKAVFPFAKDDWGRSIIINNYPVYMIDKIKSFTEIGVTSLRLIFTNENPQDIAEVIRTCRQSLLDKEKSMIKELGISNFTRGHYYRGVE</sequence>
<dbReference type="STRING" id="84022.CACET_c10090"/>
<dbReference type="InterPro" id="IPR051454">
    <property type="entry name" value="RNA/ubiquinone_mod_enzymes"/>
</dbReference>
<dbReference type="KEGG" id="cace:CACET_c10090"/>
<dbReference type="OrthoDB" id="9807498at2"/>
<protein>
    <submittedName>
        <fullName evidence="2">Peptidase U32</fullName>
    </submittedName>
</protein>
<organism evidence="2 3">
    <name type="scientific">Clostridium aceticum</name>
    <dbReference type="NCBI Taxonomy" id="84022"/>
    <lineage>
        <taxon>Bacteria</taxon>
        <taxon>Bacillati</taxon>
        <taxon>Bacillota</taxon>
        <taxon>Clostridia</taxon>
        <taxon>Eubacteriales</taxon>
        <taxon>Clostridiaceae</taxon>
        <taxon>Clostridium</taxon>
    </lineage>
</organism>
<proteinExistence type="predicted"/>
<keyword evidence="3" id="KW-1185">Reference proteome</keyword>
<accession>A0A0D8IDV0</accession>
<dbReference type="PANTHER" id="PTHR30217:SF10">
    <property type="entry name" value="23S RRNA 5-HYDROXYCYTIDINE C2501 SYNTHASE"/>
    <property type="match status" value="1"/>
</dbReference>
<evidence type="ECO:0000259" key="1">
    <source>
        <dbReference type="Pfam" id="PF12392"/>
    </source>
</evidence>
<dbReference type="AlphaFoldDB" id="A0A0D8IDV0"/>
<reference evidence="2 3" key="1">
    <citation type="submission" date="2014-10" db="EMBL/GenBank/DDBJ databases">
        <title>Genome sequence of Clostridium aceticum DSM 1496.</title>
        <authorList>
            <person name="Poehlein A."/>
            <person name="Schiel-Bengelsdorf B."/>
            <person name="Gottschalk G."/>
            <person name="Duerre P."/>
            <person name="Daniel R."/>
        </authorList>
    </citation>
    <scope>NUCLEOTIDE SEQUENCE [LARGE SCALE GENOMIC DNA]</scope>
    <source>
        <strain evidence="2 3">DSM 1496</strain>
    </source>
</reference>
<dbReference type="RefSeq" id="WP_044823357.1">
    <property type="nucleotide sequence ID" value="NZ_CP009687.1"/>
</dbReference>
<gene>
    <name evidence="2" type="ORF">CACET_c10090</name>
</gene>
<dbReference type="Pfam" id="PF01136">
    <property type="entry name" value="Peptidase_U32"/>
    <property type="match status" value="2"/>
</dbReference>
<evidence type="ECO:0000313" key="3">
    <source>
        <dbReference type="Proteomes" id="UP000035704"/>
    </source>
</evidence>
<dbReference type="Proteomes" id="UP000035704">
    <property type="component" value="Chromosome"/>
</dbReference>
<dbReference type="Pfam" id="PF12392">
    <property type="entry name" value="DUF3656"/>
    <property type="match status" value="1"/>
</dbReference>
<dbReference type="InterPro" id="IPR020988">
    <property type="entry name" value="Pept_U32_collagenase"/>
</dbReference>
<evidence type="ECO:0000313" key="2">
    <source>
        <dbReference type="EMBL" id="AKL94512.1"/>
    </source>
</evidence>
<feature type="domain" description="Peptidase U32 collagenase" evidence="1">
    <location>
        <begin position="390"/>
        <end position="509"/>
    </location>
</feature>
<name>A0A0D8IDV0_9CLOT</name>
<dbReference type="InterPro" id="IPR001539">
    <property type="entry name" value="Peptidase_U32"/>
</dbReference>
<dbReference type="PANTHER" id="PTHR30217">
    <property type="entry name" value="PEPTIDASE U32 FAMILY"/>
    <property type="match status" value="1"/>
</dbReference>
<dbReference type="EMBL" id="CP009687">
    <property type="protein sequence ID" value="AKL94512.1"/>
    <property type="molecule type" value="Genomic_DNA"/>
</dbReference>
<dbReference type="PROSITE" id="PS01276">
    <property type="entry name" value="PEPTIDASE_U32"/>
    <property type="match status" value="1"/>
</dbReference>